<gene>
    <name evidence="2" type="ORF">POVWA1_039110</name>
</gene>
<accession>A0A1A8Z4S9</accession>
<keyword evidence="3" id="KW-1185">Reference proteome</keyword>
<dbReference type="AlphaFoldDB" id="A0A1A8Z4S9"/>
<feature type="compositionally biased region" description="Basic and acidic residues" evidence="1">
    <location>
        <begin position="45"/>
        <end position="202"/>
    </location>
</feature>
<dbReference type="EMBL" id="FLRD01000109">
    <property type="protein sequence ID" value="SBT38941.1"/>
    <property type="molecule type" value="Genomic_DNA"/>
</dbReference>
<evidence type="ECO:0000256" key="1">
    <source>
        <dbReference type="SAM" id="MobiDB-lite"/>
    </source>
</evidence>
<protein>
    <submittedName>
        <fullName evidence="2">Uncharacterized protein</fullName>
    </submittedName>
</protein>
<evidence type="ECO:0000313" key="3">
    <source>
        <dbReference type="Proteomes" id="UP000078555"/>
    </source>
</evidence>
<organism evidence="2 3">
    <name type="scientific">Plasmodium ovale wallikeri</name>
    <dbReference type="NCBI Taxonomy" id="864142"/>
    <lineage>
        <taxon>Eukaryota</taxon>
        <taxon>Sar</taxon>
        <taxon>Alveolata</taxon>
        <taxon>Apicomplexa</taxon>
        <taxon>Aconoidasida</taxon>
        <taxon>Haemosporida</taxon>
        <taxon>Plasmodiidae</taxon>
        <taxon>Plasmodium</taxon>
        <taxon>Plasmodium (Plasmodium)</taxon>
    </lineage>
</organism>
<proteinExistence type="predicted"/>
<evidence type="ECO:0000313" key="2">
    <source>
        <dbReference type="EMBL" id="SBT38941.1"/>
    </source>
</evidence>
<sequence>MEDSSELNVSVDGNEEYDSQGYLDESGNDIEKEMDTVNEVESESEVEKDHINEVESEGEVEKDHINEVESEGEVEKDHINEVEREGEVEKDHINEIESEGEVEKDHINEVESEGEVEKGDINKFESESEIEKDHINEIESEGEVEKDHINEVESESEIEKDHINEIESEGEVEKDHINEVESESEIEKDHINEVESEGEVEKDHINEVESEGDFEKGHVTDVGSAKNVEINYTHEQNDYAYQDEGDRIDVNEDRKEAGWGDSFLYENKQGDENYAEKNDIFNSNEMGVIMTNSQGDQNGMDDIINEEHKADSEHMGNNKDMNTQDIHKGGDKIIDNSYPLSKGGEGNMELVTINKNNEILKVEKSRYEHLVIQPCDQKNGNLFKGNNKKFTFPSLSPTDVPVPGKEKENITMYHFNPEKLGYKYNNGLKPSEGYLLIYPHISHNTVPPKIRKKKLQCC</sequence>
<feature type="region of interest" description="Disordered" evidence="1">
    <location>
        <begin position="1"/>
        <end position="202"/>
    </location>
</feature>
<reference evidence="3" key="1">
    <citation type="submission" date="2016-05" db="EMBL/GenBank/DDBJ databases">
        <authorList>
            <person name="Naeem Raeece"/>
        </authorList>
    </citation>
    <scope>NUCLEOTIDE SEQUENCE [LARGE SCALE GENOMIC DNA]</scope>
</reference>
<name>A0A1A8Z4S9_PLAOA</name>
<dbReference type="Proteomes" id="UP000078555">
    <property type="component" value="Unassembled WGS sequence"/>
</dbReference>